<feature type="binding site" description="axial binding residue" evidence="4">
    <location>
        <position position="1041"/>
    </location>
    <ligand>
        <name>heme</name>
        <dbReference type="ChEBI" id="CHEBI:30413"/>
    </ligand>
    <ligandPart>
        <name>Fe</name>
        <dbReference type="ChEBI" id="CHEBI:18248"/>
    </ligandPart>
</feature>
<evidence type="ECO:0000256" key="1">
    <source>
        <dbReference type="ARBA" id="ARBA00010617"/>
    </source>
</evidence>
<comment type="caution">
    <text evidence="6">The sequence shown here is derived from an EMBL/GenBank/DDBJ whole genome shotgun (WGS) entry which is preliminary data.</text>
</comment>
<dbReference type="InterPro" id="IPR001128">
    <property type="entry name" value="Cyt_P450"/>
</dbReference>
<dbReference type="STRING" id="3818.A0A445DR95"/>
<evidence type="ECO:0000256" key="3">
    <source>
        <dbReference type="ARBA" id="ARBA00023004"/>
    </source>
</evidence>
<keyword evidence="5" id="KW-0812">Transmembrane</keyword>
<dbReference type="Gene3D" id="1.10.630.10">
    <property type="entry name" value="Cytochrome P450"/>
    <property type="match status" value="2"/>
</dbReference>
<evidence type="ECO:0000313" key="6">
    <source>
        <dbReference type="EMBL" id="RYR65689.1"/>
    </source>
</evidence>
<feature type="transmembrane region" description="Helical" evidence="5">
    <location>
        <begin position="7"/>
        <end position="24"/>
    </location>
</feature>
<proteinExistence type="inferred from homology"/>
<gene>
    <name evidence="6" type="ORF">Ahy_A03g011619</name>
</gene>
<dbReference type="PRINTS" id="PR00463">
    <property type="entry name" value="EP450I"/>
</dbReference>
<keyword evidence="5" id="KW-0472">Membrane</keyword>
<dbReference type="GO" id="GO:0020037">
    <property type="term" value="F:heme binding"/>
    <property type="evidence" value="ECO:0007669"/>
    <property type="project" value="InterPro"/>
</dbReference>
<dbReference type="PROSITE" id="PS00086">
    <property type="entry name" value="CYTOCHROME_P450"/>
    <property type="match status" value="2"/>
</dbReference>
<keyword evidence="3 4" id="KW-0408">Iron</keyword>
<evidence type="ECO:0000256" key="5">
    <source>
        <dbReference type="SAM" id="Phobius"/>
    </source>
</evidence>
<dbReference type="PANTHER" id="PTHR47955">
    <property type="entry name" value="CYTOCHROME P450 FAMILY 71 PROTEIN"/>
    <property type="match status" value="1"/>
</dbReference>
<dbReference type="Pfam" id="PF00067">
    <property type="entry name" value="p450"/>
    <property type="match status" value="2"/>
</dbReference>
<evidence type="ECO:0008006" key="8">
    <source>
        <dbReference type="Google" id="ProtNLM"/>
    </source>
</evidence>
<dbReference type="FunFam" id="1.10.630.10:FF:000011">
    <property type="entry name" value="Cytochrome P450 83B1"/>
    <property type="match status" value="2"/>
</dbReference>
<reference evidence="6 7" key="1">
    <citation type="submission" date="2019-01" db="EMBL/GenBank/DDBJ databases">
        <title>Sequencing of cultivated peanut Arachis hypogaea provides insights into genome evolution and oil improvement.</title>
        <authorList>
            <person name="Chen X."/>
        </authorList>
    </citation>
    <scope>NUCLEOTIDE SEQUENCE [LARGE SCALE GENOMIC DNA]</scope>
    <source>
        <strain evidence="7">cv. Fuhuasheng</strain>
        <tissue evidence="6">Leaves</tissue>
    </source>
</reference>
<dbReference type="SUPFAM" id="SSF48264">
    <property type="entry name" value="Cytochrome P450"/>
    <property type="match status" value="2"/>
</dbReference>
<organism evidence="6 7">
    <name type="scientific">Arachis hypogaea</name>
    <name type="common">Peanut</name>
    <dbReference type="NCBI Taxonomy" id="3818"/>
    <lineage>
        <taxon>Eukaryota</taxon>
        <taxon>Viridiplantae</taxon>
        <taxon>Streptophyta</taxon>
        <taxon>Embryophyta</taxon>
        <taxon>Tracheophyta</taxon>
        <taxon>Spermatophyta</taxon>
        <taxon>Magnoliopsida</taxon>
        <taxon>eudicotyledons</taxon>
        <taxon>Gunneridae</taxon>
        <taxon>Pentapetalae</taxon>
        <taxon>rosids</taxon>
        <taxon>fabids</taxon>
        <taxon>Fabales</taxon>
        <taxon>Fabaceae</taxon>
        <taxon>Papilionoideae</taxon>
        <taxon>50 kb inversion clade</taxon>
        <taxon>dalbergioids sensu lato</taxon>
        <taxon>Dalbergieae</taxon>
        <taxon>Pterocarpus clade</taxon>
        <taxon>Arachis</taxon>
    </lineage>
</organism>
<evidence type="ECO:0000256" key="4">
    <source>
        <dbReference type="PIRSR" id="PIRSR602401-1"/>
    </source>
</evidence>
<comment type="cofactor">
    <cofactor evidence="4">
        <name>heme</name>
        <dbReference type="ChEBI" id="CHEBI:30413"/>
    </cofactor>
</comment>
<dbReference type="PRINTS" id="PR00385">
    <property type="entry name" value="P450"/>
</dbReference>
<keyword evidence="7" id="KW-1185">Reference proteome</keyword>
<dbReference type="AlphaFoldDB" id="A0A445DR95"/>
<dbReference type="GO" id="GO:0004497">
    <property type="term" value="F:monooxygenase activity"/>
    <property type="evidence" value="ECO:0007669"/>
    <property type="project" value="InterPro"/>
</dbReference>
<dbReference type="GO" id="GO:0005506">
    <property type="term" value="F:iron ion binding"/>
    <property type="evidence" value="ECO:0007669"/>
    <property type="project" value="InterPro"/>
</dbReference>
<dbReference type="GO" id="GO:0016705">
    <property type="term" value="F:oxidoreductase activity, acting on paired donors, with incorporation or reduction of molecular oxygen"/>
    <property type="evidence" value="ECO:0007669"/>
    <property type="project" value="InterPro"/>
</dbReference>
<comment type="similarity">
    <text evidence="1">Belongs to the cytochrome P450 family.</text>
</comment>
<accession>A0A445DR95</accession>
<evidence type="ECO:0000313" key="7">
    <source>
        <dbReference type="Proteomes" id="UP000289738"/>
    </source>
</evidence>
<dbReference type="EMBL" id="SDMP01000003">
    <property type="protein sequence ID" value="RYR65689.1"/>
    <property type="molecule type" value="Genomic_DNA"/>
</dbReference>
<protein>
    <recommendedName>
        <fullName evidence="8">Cytochrome P450</fullName>
    </recommendedName>
</protein>
<dbReference type="Proteomes" id="UP000289738">
    <property type="component" value="Chromosome A03"/>
</dbReference>
<keyword evidence="5" id="KW-1133">Transmembrane helix</keyword>
<dbReference type="InterPro" id="IPR036396">
    <property type="entry name" value="Cyt_P450_sf"/>
</dbReference>
<sequence>MDLFTTIILLSLFIIVLIMKWQYFKHTDKNSPPSPPKLPILGNLHQVGLFPHRSLKSLAEKHGPLMLLHFGNVPVLVVSSADMAEEVMKTHDLVFSNRPPRKTSEILLYDSKDIATSPYGEYWRQIRSLAVLHLLSNKRVQSYGLIREEEAARMVETIKEFASSSFSMPLNLSEIFFGVTNDILCRSALGRRYRGGGEGCKFQELVLEFGDLLGTTSIGDYIPWLSWLNKVDGSYKRASRVAKRLDEFLDQVIAEHVSSGKRKEQEGLTDNVDDFVDVLLSVKNSNAVGFEFDTTTMKAILVDMFTAGTDPTYTVLEWAMAELLKRPAIMHKLQDEVRTVVGNRSNITEQDLVHMNYLKAVIKETLRLHPSLPVLVPRESTKGIKLKGYDIEAGTQVLVNAWAVATDPKCWDQPLEFKPERFLNSSVDFKGRDFQFIPFGAGRRGCPGLQFATALDETVLANLVYHFDWDLPAGSKELDLSKFYGLPLDAPSLRKRSSAGGVFSRHGGGRGDELVFSNRPRRKMTVFHTYKKKFTAFTSKIIHTQKFPLNWFVIAPYFTPTSKNSPLSPSKLSIFENFHQYFTPTNKNSPPSLPKLSILKNHHQIGLFRHRTLYFFYYEFVHHHCITIFYSKPTNKNLPPSPPKLPIVGNLHQISLFPHRSLKDLAEKHGPLMLLHFGNVPVLVVSSANMAEEVMKTHDLVFSNRPRRKMSDILLYDSKDIANSAYGEYWRQMRSLAVLHLLSNKRVQSYSRVREEEAARMVETIKEFASSSVPLNLSEIFSGVTNDIVCRIALGRRYRGGGEGCNKFQELLLEFGELLGTISIGDYIPWLSWLNKIDGSYKRASRVAKRLDEFLDQVIAEHVGSCKRKEQEGLTDNVTSNAVGFEFDTITMKAILLDMFAAGTDTTYTVLEWAMAELLKRPAVMHKLQDEVRTVVGNRSNITEQDLVHMNYLKAVIKETLRLHPSLPVLVPRESTKGIKLNGYDIEAGTQVLVNAWAVATDPKCWDQPLEFKPERFLNSSVDFKGCDFQFIPFGAGRRGCPGLQFATAVDEIVLATLVHHFDWDLSAASKEVDMSETHGLALHLKSPLLAIATPYYE</sequence>
<dbReference type="CDD" id="cd11072">
    <property type="entry name" value="CYP71-like"/>
    <property type="match status" value="2"/>
</dbReference>
<evidence type="ECO:0000256" key="2">
    <source>
        <dbReference type="ARBA" id="ARBA00022723"/>
    </source>
</evidence>
<keyword evidence="4" id="KW-0349">Heme</keyword>
<dbReference type="InterPro" id="IPR002401">
    <property type="entry name" value="Cyt_P450_E_grp-I"/>
</dbReference>
<keyword evidence="2 4" id="KW-0479">Metal-binding</keyword>
<dbReference type="PANTHER" id="PTHR47955:SF15">
    <property type="entry name" value="CYTOCHROME P450 71A2-LIKE"/>
    <property type="match status" value="1"/>
</dbReference>
<dbReference type="InterPro" id="IPR017972">
    <property type="entry name" value="Cyt_P450_CS"/>
</dbReference>
<name>A0A445DR95_ARAHY</name>